<feature type="domain" description="GB1/RHD3-type G" evidence="13">
    <location>
        <begin position="238"/>
        <end position="288"/>
    </location>
</feature>
<keyword evidence="8" id="KW-0472">Membrane</keyword>
<comment type="caution">
    <text evidence="14">The sequence shown here is derived from an EMBL/GenBank/DDBJ whole genome shotgun (WGS) entry which is preliminary data.</text>
</comment>
<dbReference type="PRINTS" id="PR00404">
    <property type="entry name" value="MADSDOMAIN"/>
</dbReference>
<feature type="domain" description="MADS-box" evidence="12">
    <location>
        <begin position="15"/>
        <end position="75"/>
    </location>
</feature>
<dbReference type="Pfam" id="PF05879">
    <property type="entry name" value="RHD3_GTPase"/>
    <property type="match status" value="1"/>
</dbReference>
<dbReference type="InterPro" id="IPR002100">
    <property type="entry name" value="TF_MADSbox"/>
</dbReference>
<dbReference type="Gene3D" id="3.40.50.300">
    <property type="entry name" value="P-loop containing nucleotide triphosphate hydrolases"/>
    <property type="match status" value="1"/>
</dbReference>
<dbReference type="InterPro" id="IPR036879">
    <property type="entry name" value="TF_MADSbox_sf"/>
</dbReference>
<keyword evidence="3" id="KW-0378">Hydrolase</keyword>
<dbReference type="AlphaFoldDB" id="A0A6L2JB27"/>
<dbReference type="EMBL" id="BKCJ010000531">
    <property type="protein sequence ID" value="GEU34039.1"/>
    <property type="molecule type" value="Genomic_DNA"/>
</dbReference>
<evidence type="ECO:0000313" key="14">
    <source>
        <dbReference type="EMBL" id="GEU34039.1"/>
    </source>
</evidence>
<evidence type="ECO:0000256" key="4">
    <source>
        <dbReference type="ARBA" id="ARBA00022824"/>
    </source>
</evidence>
<dbReference type="GO" id="GO:0005783">
    <property type="term" value="C:endoplasmic reticulum"/>
    <property type="evidence" value="ECO:0007669"/>
    <property type="project" value="TreeGrafter"/>
</dbReference>
<sequence>MVSSTSAIITKRSSKGRQNIEIKKIKAKSSRQVTFWRRHAGLFKKAVELRVLTGAKVVILVKSHGGKVYVFGEDLIDCYLNNVVEMGQLGFPTNESNQCSADVSHELVVDNSSSNSEEESLDGMDYIDDKALTFRPGGSDHHCLVKEFGVRMGLYPQALADNYCFLHFLERGEVAPAKDFNYAKFWSTIAQGRNRYDECRPVHRILHRMIAHTITGNGTFHGVGLDTFIKQVKLGECGHSYAVVAIMGPQSSGKSTLLNHLFHTNFTEMDAYRGSHIFARCPSIEPCTIVMDLEVTDGRERGEKQSALFALAVSDIVLSNMMNKAHRTTAVLENEDEGQKYAEHGLRRFLRIRPPEVMPTVNSLFSNTK</sequence>
<evidence type="ECO:0000256" key="1">
    <source>
        <dbReference type="ARBA" id="ARBA00004123"/>
    </source>
</evidence>
<evidence type="ECO:0000256" key="5">
    <source>
        <dbReference type="ARBA" id="ARBA00023015"/>
    </source>
</evidence>
<dbReference type="GO" id="GO:0003924">
    <property type="term" value="F:GTPase activity"/>
    <property type="evidence" value="ECO:0007669"/>
    <property type="project" value="TreeGrafter"/>
</dbReference>
<evidence type="ECO:0000256" key="11">
    <source>
        <dbReference type="PROSITE-ProRule" id="PRU01052"/>
    </source>
</evidence>
<dbReference type="InterPro" id="IPR030386">
    <property type="entry name" value="G_GB1_RHD3_dom"/>
</dbReference>
<keyword evidence="2" id="KW-0547">Nucleotide-binding</keyword>
<accession>A0A6L2JB27</accession>
<evidence type="ECO:0000256" key="2">
    <source>
        <dbReference type="ARBA" id="ARBA00022741"/>
    </source>
</evidence>
<dbReference type="PANTHER" id="PTHR45923">
    <property type="entry name" value="PROTEIN SEY1"/>
    <property type="match status" value="1"/>
</dbReference>
<dbReference type="PANTHER" id="PTHR45923:SF14">
    <property type="entry name" value="PROTEIN ROOT HAIR DEFECTIVE 3 HOMOLOG"/>
    <property type="match status" value="1"/>
</dbReference>
<dbReference type="Pfam" id="PF00319">
    <property type="entry name" value="SRF-TF"/>
    <property type="match status" value="1"/>
</dbReference>
<evidence type="ECO:0000256" key="6">
    <source>
        <dbReference type="ARBA" id="ARBA00023125"/>
    </source>
</evidence>
<evidence type="ECO:0000256" key="8">
    <source>
        <dbReference type="ARBA" id="ARBA00023136"/>
    </source>
</evidence>
<dbReference type="Gene3D" id="3.40.1810.10">
    <property type="entry name" value="Transcription factor, MADS-box"/>
    <property type="match status" value="1"/>
</dbReference>
<comment type="subcellular location">
    <subcellularLocation>
        <location evidence="1">Nucleus</location>
    </subcellularLocation>
</comment>
<gene>
    <name evidence="14" type="ORF">Tci_006017</name>
</gene>
<evidence type="ECO:0000256" key="10">
    <source>
        <dbReference type="ARBA" id="ARBA00023242"/>
    </source>
</evidence>
<keyword evidence="10" id="KW-0539">Nucleus</keyword>
<evidence type="ECO:0000256" key="9">
    <source>
        <dbReference type="ARBA" id="ARBA00023163"/>
    </source>
</evidence>
<evidence type="ECO:0000256" key="3">
    <source>
        <dbReference type="ARBA" id="ARBA00022801"/>
    </source>
</evidence>
<dbReference type="GO" id="GO:0005634">
    <property type="term" value="C:nucleus"/>
    <property type="evidence" value="ECO:0007669"/>
    <property type="project" value="UniProtKB-SubCell"/>
</dbReference>
<dbReference type="GO" id="GO:0003677">
    <property type="term" value="F:DNA binding"/>
    <property type="evidence" value="ECO:0007669"/>
    <property type="project" value="UniProtKB-KW"/>
</dbReference>
<dbReference type="SUPFAM" id="SSF55455">
    <property type="entry name" value="SRF-like"/>
    <property type="match status" value="1"/>
</dbReference>
<dbReference type="GO" id="GO:0005525">
    <property type="term" value="F:GTP binding"/>
    <property type="evidence" value="ECO:0007669"/>
    <property type="project" value="UniProtKB-KW"/>
</dbReference>
<keyword evidence="4" id="KW-0256">Endoplasmic reticulum</keyword>
<dbReference type="GO" id="GO:0016320">
    <property type="term" value="P:endoplasmic reticulum membrane fusion"/>
    <property type="evidence" value="ECO:0007669"/>
    <property type="project" value="TreeGrafter"/>
</dbReference>
<dbReference type="SUPFAM" id="SSF52540">
    <property type="entry name" value="P-loop containing nucleoside triphosphate hydrolases"/>
    <property type="match status" value="1"/>
</dbReference>
<keyword evidence="7" id="KW-0342">GTP-binding</keyword>
<dbReference type="PROSITE" id="PS51715">
    <property type="entry name" value="G_GB1_RHD3"/>
    <property type="match status" value="1"/>
</dbReference>
<dbReference type="InterPro" id="IPR027417">
    <property type="entry name" value="P-loop_NTPase"/>
</dbReference>
<proteinExistence type="inferred from homology"/>
<evidence type="ECO:0000259" key="13">
    <source>
        <dbReference type="PROSITE" id="PS51715"/>
    </source>
</evidence>
<reference evidence="14" key="1">
    <citation type="journal article" date="2019" name="Sci. Rep.">
        <title>Draft genome of Tanacetum cinerariifolium, the natural source of mosquito coil.</title>
        <authorList>
            <person name="Yamashiro T."/>
            <person name="Shiraishi A."/>
            <person name="Satake H."/>
            <person name="Nakayama K."/>
        </authorList>
    </citation>
    <scope>NUCLEOTIDE SEQUENCE</scope>
</reference>
<organism evidence="14">
    <name type="scientific">Tanacetum cinerariifolium</name>
    <name type="common">Dalmatian daisy</name>
    <name type="synonym">Chrysanthemum cinerariifolium</name>
    <dbReference type="NCBI Taxonomy" id="118510"/>
    <lineage>
        <taxon>Eukaryota</taxon>
        <taxon>Viridiplantae</taxon>
        <taxon>Streptophyta</taxon>
        <taxon>Embryophyta</taxon>
        <taxon>Tracheophyta</taxon>
        <taxon>Spermatophyta</taxon>
        <taxon>Magnoliopsida</taxon>
        <taxon>eudicotyledons</taxon>
        <taxon>Gunneridae</taxon>
        <taxon>Pentapetalae</taxon>
        <taxon>asterids</taxon>
        <taxon>campanulids</taxon>
        <taxon>Asterales</taxon>
        <taxon>Asteraceae</taxon>
        <taxon>Asteroideae</taxon>
        <taxon>Anthemideae</taxon>
        <taxon>Anthemidinae</taxon>
        <taxon>Tanacetum</taxon>
    </lineage>
</organism>
<keyword evidence="9" id="KW-0804">Transcription</keyword>
<evidence type="ECO:0000256" key="7">
    <source>
        <dbReference type="ARBA" id="ARBA00023134"/>
    </source>
</evidence>
<keyword evidence="5" id="KW-0805">Transcription regulation</keyword>
<dbReference type="PROSITE" id="PS50066">
    <property type="entry name" value="MADS_BOX_2"/>
    <property type="match status" value="1"/>
</dbReference>
<protein>
    <submittedName>
        <fullName evidence="14">Protein root hair defective 3-like</fullName>
    </submittedName>
</protein>
<comment type="similarity">
    <text evidence="11">Belongs to the TRAFAC class dynamin-like GTPase superfamily. GB1/RHD3 GTPase family.</text>
</comment>
<keyword evidence="6" id="KW-0238">DNA-binding</keyword>
<evidence type="ECO:0000259" key="12">
    <source>
        <dbReference type="PROSITE" id="PS50066"/>
    </source>
</evidence>
<name>A0A6L2JB27_TANCI</name>
<dbReference type="GO" id="GO:0046983">
    <property type="term" value="F:protein dimerization activity"/>
    <property type="evidence" value="ECO:0007669"/>
    <property type="project" value="InterPro"/>
</dbReference>
<dbReference type="SMART" id="SM00432">
    <property type="entry name" value="MADS"/>
    <property type="match status" value="1"/>
</dbReference>
<dbReference type="InterPro" id="IPR008803">
    <property type="entry name" value="RHD3/Sey1"/>
</dbReference>